<organism evidence="5 6">
    <name type="scientific">Nonomuraea salmonea</name>
    <dbReference type="NCBI Taxonomy" id="46181"/>
    <lineage>
        <taxon>Bacteria</taxon>
        <taxon>Bacillati</taxon>
        <taxon>Actinomycetota</taxon>
        <taxon>Actinomycetes</taxon>
        <taxon>Streptosporangiales</taxon>
        <taxon>Streptosporangiaceae</taxon>
        <taxon>Nonomuraea</taxon>
    </lineage>
</organism>
<comment type="caution">
    <text evidence="5">The sequence shown here is derived from an EMBL/GenBank/DDBJ whole genome shotgun (WGS) entry which is preliminary data.</text>
</comment>
<keyword evidence="6" id="KW-1185">Reference proteome</keyword>
<dbReference type="RefSeq" id="WP_379484848.1">
    <property type="nucleotide sequence ID" value="NZ_JBHMCF010000046.1"/>
</dbReference>
<proteinExistence type="inferred from homology"/>
<feature type="domain" description="CdaR GGDEF-like" evidence="4">
    <location>
        <begin position="165"/>
        <end position="272"/>
    </location>
</feature>
<comment type="similarity">
    <text evidence="1">Belongs to the CdaR family.</text>
</comment>
<dbReference type="Pfam" id="PF17853">
    <property type="entry name" value="GGDEF_2"/>
    <property type="match status" value="1"/>
</dbReference>
<dbReference type="EMBL" id="JBHMCF010000046">
    <property type="protein sequence ID" value="MFB9475795.1"/>
    <property type="molecule type" value="Genomic_DNA"/>
</dbReference>
<dbReference type="InterPro" id="IPR041522">
    <property type="entry name" value="CdaR_GGDEF"/>
</dbReference>
<evidence type="ECO:0000313" key="5">
    <source>
        <dbReference type="EMBL" id="MFB9475795.1"/>
    </source>
</evidence>
<evidence type="ECO:0000259" key="4">
    <source>
        <dbReference type="Pfam" id="PF17853"/>
    </source>
</evidence>
<dbReference type="InterPro" id="IPR025751">
    <property type="entry name" value="RsbRD_N_dom"/>
</dbReference>
<feature type="domain" description="PucR C-terminal helix-turn-helix" evidence="2">
    <location>
        <begin position="322"/>
        <end position="380"/>
    </location>
</feature>
<gene>
    <name evidence="5" type="ORF">ACFFR3_40430</name>
</gene>
<dbReference type="PANTHER" id="PTHR33744">
    <property type="entry name" value="CARBOHYDRATE DIACID REGULATOR"/>
    <property type="match status" value="1"/>
</dbReference>
<dbReference type="Pfam" id="PF13556">
    <property type="entry name" value="HTH_30"/>
    <property type="match status" value="1"/>
</dbReference>
<dbReference type="InterPro" id="IPR025736">
    <property type="entry name" value="PucR_C-HTH_dom"/>
</dbReference>
<dbReference type="Pfam" id="PF14361">
    <property type="entry name" value="RsbRD_N"/>
    <property type="match status" value="1"/>
</dbReference>
<dbReference type="InterPro" id="IPR042070">
    <property type="entry name" value="PucR_C-HTH_sf"/>
</dbReference>
<dbReference type="Gene3D" id="1.10.10.2840">
    <property type="entry name" value="PucR C-terminal helix-turn-helix domain"/>
    <property type="match status" value="1"/>
</dbReference>
<sequence>MTNDVLVRLARRCLESYEDLIDDWAEQVMAMEPYARGLVSREEVREGARVGFELILRHLAEGRVPPEQRPHSEKLGERRAGQGVPLESLLAAARLDARALWHGLVGLAAPGDVPALLEGANLVWEAVEQHNTGLMTGYQRAVLEMGRQQEDERRTWFARLMDNDGRNPDVVRDVGRVLGFDVPAPFVAVVAAPASGAALRVAAGGMSGLGLRTHRHESPSGDILVVQLPSRVPDPERLVLDALAHVACGLSPRVTGLARVPHAVRLASATVRAGGAAPAGPMRLEDRWLEVFVAHSPELAAELAERVLGPLESIGAVERKRLLETVRVHLAGDGSIADTAAALYCHRNTVQHRFARFRELTGRDVRVPGDAAVVALALRVRV</sequence>
<evidence type="ECO:0000259" key="2">
    <source>
        <dbReference type="Pfam" id="PF13556"/>
    </source>
</evidence>
<evidence type="ECO:0000256" key="1">
    <source>
        <dbReference type="ARBA" id="ARBA00006754"/>
    </source>
</evidence>
<dbReference type="Proteomes" id="UP001589568">
    <property type="component" value="Unassembled WGS sequence"/>
</dbReference>
<reference evidence="5 6" key="1">
    <citation type="submission" date="2024-09" db="EMBL/GenBank/DDBJ databases">
        <authorList>
            <person name="Sun Q."/>
            <person name="Mori K."/>
        </authorList>
    </citation>
    <scope>NUCLEOTIDE SEQUENCE [LARGE SCALE GENOMIC DNA]</scope>
    <source>
        <strain evidence="5 6">JCM 3324</strain>
    </source>
</reference>
<evidence type="ECO:0000259" key="3">
    <source>
        <dbReference type="Pfam" id="PF14361"/>
    </source>
</evidence>
<protein>
    <submittedName>
        <fullName evidence="5">PucR family transcriptional regulator</fullName>
    </submittedName>
</protein>
<dbReference type="InterPro" id="IPR051448">
    <property type="entry name" value="CdaR-like_regulators"/>
</dbReference>
<name>A0ABV5NZQ0_9ACTN</name>
<feature type="domain" description="RsbT co-antagonist protein RsbRD N-terminal" evidence="3">
    <location>
        <begin position="18"/>
        <end position="153"/>
    </location>
</feature>
<dbReference type="PANTHER" id="PTHR33744:SF1">
    <property type="entry name" value="DNA-BINDING TRANSCRIPTIONAL ACTIVATOR ADER"/>
    <property type="match status" value="1"/>
</dbReference>
<evidence type="ECO:0000313" key="6">
    <source>
        <dbReference type="Proteomes" id="UP001589568"/>
    </source>
</evidence>
<accession>A0ABV5NZQ0</accession>